<organism evidence="3 4">
    <name type="scientific">Porphyridium purpureum</name>
    <name type="common">Red alga</name>
    <name type="synonym">Porphyridium cruentum</name>
    <dbReference type="NCBI Taxonomy" id="35688"/>
    <lineage>
        <taxon>Eukaryota</taxon>
        <taxon>Rhodophyta</taxon>
        <taxon>Bangiophyceae</taxon>
        <taxon>Porphyridiales</taxon>
        <taxon>Porphyridiaceae</taxon>
        <taxon>Porphyridium</taxon>
    </lineage>
</organism>
<sequence>MKDDFLWKQAVIPEARAIALGTGPDAAFTFPLVLMPEKEFEKASLEQVLSNVHARRDELEEQLSKHGAILFRAFPGVTSANAFDEFVRAGLGIRNFPYVGGNAVRKKVVADRVFTTNESPPDRLIPFHHELAQTSNYPSRILFFCDLPAAQGGETPIANSVETCALIAEKFPDFLKALEQFGVVYTRVMTEHDRAESAIGRGWKSTFNVDSKEQLEALLASKGEQCEWLRDGAAEAGAGLMRHCSPVLPAVKTLKDGRRVFFNQVIAAYTGWQDEFNDPATCVRLGDDTRSALDPEAMQFCIDILRECQVAFPWQEGDVLYIHNELVMHARNTFSGPRRIFAALGV</sequence>
<dbReference type="OMA" id="HNEQAYT"/>
<dbReference type="PANTHER" id="PTHR10696">
    <property type="entry name" value="GAMMA-BUTYROBETAINE HYDROXYLASE-RELATED"/>
    <property type="match status" value="1"/>
</dbReference>
<accession>A0A5J4Z6Q0</accession>
<dbReference type="EMBL" id="VRMN01000001">
    <property type="protein sequence ID" value="KAA8498513.1"/>
    <property type="molecule type" value="Genomic_DNA"/>
</dbReference>
<feature type="domain" description="TauD/TfdA-like" evidence="2">
    <location>
        <begin position="42"/>
        <end position="340"/>
    </location>
</feature>
<evidence type="ECO:0000259" key="2">
    <source>
        <dbReference type="Pfam" id="PF02668"/>
    </source>
</evidence>
<dbReference type="AlphaFoldDB" id="A0A5J4Z6Q0"/>
<comment type="caution">
    <text evidence="3">The sequence shown here is derived from an EMBL/GenBank/DDBJ whole genome shotgun (WGS) entry which is preliminary data.</text>
</comment>
<dbReference type="Pfam" id="PF02668">
    <property type="entry name" value="TauD"/>
    <property type="match status" value="1"/>
</dbReference>
<evidence type="ECO:0000256" key="1">
    <source>
        <dbReference type="ARBA" id="ARBA00023002"/>
    </source>
</evidence>
<keyword evidence="4" id="KW-1185">Reference proteome</keyword>
<protein>
    <submittedName>
        <fullName evidence="3">Clavaminate synthase-like protein</fullName>
    </submittedName>
</protein>
<dbReference type="PANTHER" id="PTHR10696:SF21">
    <property type="entry name" value="TAUD_TFDA-LIKE DOMAIN-CONTAINING PROTEIN"/>
    <property type="match status" value="1"/>
</dbReference>
<dbReference type="SUPFAM" id="SSF51197">
    <property type="entry name" value="Clavaminate synthase-like"/>
    <property type="match status" value="1"/>
</dbReference>
<gene>
    <name evidence="3" type="ORF">FVE85_6098</name>
</gene>
<dbReference type="OrthoDB" id="408743at2759"/>
<dbReference type="Gene3D" id="3.60.130.10">
    <property type="entry name" value="Clavaminate synthase-like"/>
    <property type="match status" value="1"/>
</dbReference>
<dbReference type="InterPro" id="IPR003819">
    <property type="entry name" value="TauD/TfdA-like"/>
</dbReference>
<proteinExistence type="predicted"/>
<reference evidence="4" key="1">
    <citation type="journal article" date="2019" name="Nat. Commun.">
        <title>Expansion of phycobilisome linker gene families in mesophilic red algae.</title>
        <authorList>
            <person name="Lee J."/>
            <person name="Kim D."/>
            <person name="Bhattacharya D."/>
            <person name="Yoon H.S."/>
        </authorList>
    </citation>
    <scope>NUCLEOTIDE SEQUENCE [LARGE SCALE GENOMIC DNA]</scope>
    <source>
        <strain evidence="4">CCMP 1328</strain>
    </source>
</reference>
<evidence type="ECO:0000313" key="4">
    <source>
        <dbReference type="Proteomes" id="UP000324585"/>
    </source>
</evidence>
<evidence type="ECO:0000313" key="3">
    <source>
        <dbReference type="EMBL" id="KAA8498513.1"/>
    </source>
</evidence>
<dbReference type="Proteomes" id="UP000324585">
    <property type="component" value="Unassembled WGS sequence"/>
</dbReference>
<dbReference type="InterPro" id="IPR042098">
    <property type="entry name" value="TauD-like_sf"/>
</dbReference>
<dbReference type="InterPro" id="IPR050411">
    <property type="entry name" value="AlphaKG_dependent_hydroxylases"/>
</dbReference>
<name>A0A5J4Z6Q0_PORPP</name>
<dbReference type="GO" id="GO:0016491">
    <property type="term" value="F:oxidoreductase activity"/>
    <property type="evidence" value="ECO:0007669"/>
    <property type="project" value="UniProtKB-KW"/>
</dbReference>
<keyword evidence="1" id="KW-0560">Oxidoreductase</keyword>